<organism evidence="2 3">
    <name type="scientific">Bauldia litoralis</name>
    <dbReference type="NCBI Taxonomy" id="665467"/>
    <lineage>
        <taxon>Bacteria</taxon>
        <taxon>Pseudomonadati</taxon>
        <taxon>Pseudomonadota</taxon>
        <taxon>Alphaproteobacteria</taxon>
        <taxon>Hyphomicrobiales</taxon>
        <taxon>Kaistiaceae</taxon>
        <taxon>Bauldia</taxon>
    </lineage>
</organism>
<dbReference type="STRING" id="665467.SAMN02982931_02547"/>
<protein>
    <recommendedName>
        <fullName evidence="1">YjiS-like domain-containing protein</fullName>
    </recommendedName>
</protein>
<sequence>MATTEFTAPAAAGGSFLRLVGAGVSRLAVLWRSYQNRREVARLLSLDSRMLSDIGVTRGDVESAMAMPMPDDPSSHLAALAHERRAAQRATYEAQQVRAARRG</sequence>
<dbReference type="Pfam" id="PF06568">
    <property type="entry name" value="YjiS-like"/>
    <property type="match status" value="1"/>
</dbReference>
<dbReference type="EMBL" id="FMXQ01000005">
    <property type="protein sequence ID" value="SDB34467.1"/>
    <property type="molecule type" value="Genomic_DNA"/>
</dbReference>
<evidence type="ECO:0000259" key="1">
    <source>
        <dbReference type="Pfam" id="PF06568"/>
    </source>
</evidence>
<proteinExistence type="predicted"/>
<reference evidence="2 3" key="1">
    <citation type="submission" date="2016-10" db="EMBL/GenBank/DDBJ databases">
        <authorList>
            <person name="de Groot N.N."/>
        </authorList>
    </citation>
    <scope>NUCLEOTIDE SEQUENCE [LARGE SCALE GENOMIC DNA]</scope>
    <source>
        <strain evidence="2 3">ATCC 35022</strain>
    </source>
</reference>
<dbReference type="InterPro" id="IPR009506">
    <property type="entry name" value="YjiS-like"/>
</dbReference>
<dbReference type="Proteomes" id="UP000199071">
    <property type="component" value="Unassembled WGS sequence"/>
</dbReference>
<feature type="domain" description="YjiS-like" evidence="1">
    <location>
        <begin position="28"/>
        <end position="62"/>
    </location>
</feature>
<evidence type="ECO:0000313" key="3">
    <source>
        <dbReference type="Proteomes" id="UP000199071"/>
    </source>
</evidence>
<dbReference type="RefSeq" id="WP_175478416.1">
    <property type="nucleotide sequence ID" value="NZ_FMXQ01000005.1"/>
</dbReference>
<gene>
    <name evidence="2" type="ORF">SAMN02982931_02547</name>
</gene>
<evidence type="ECO:0000313" key="2">
    <source>
        <dbReference type="EMBL" id="SDB34467.1"/>
    </source>
</evidence>
<accession>A0A1G6CNJ2</accession>
<name>A0A1G6CNJ2_9HYPH</name>
<dbReference type="AlphaFoldDB" id="A0A1G6CNJ2"/>
<keyword evidence="3" id="KW-1185">Reference proteome</keyword>